<comment type="similarity">
    <text evidence="1">Belongs to the UPF0739 family.</text>
</comment>
<organism evidence="2 3">
    <name type="scientific">Mizuhopecten yessoensis</name>
    <name type="common">Japanese scallop</name>
    <name type="synonym">Patinopecten yessoensis</name>
    <dbReference type="NCBI Taxonomy" id="6573"/>
    <lineage>
        <taxon>Eukaryota</taxon>
        <taxon>Metazoa</taxon>
        <taxon>Spiralia</taxon>
        <taxon>Lophotrochozoa</taxon>
        <taxon>Mollusca</taxon>
        <taxon>Bivalvia</taxon>
        <taxon>Autobranchia</taxon>
        <taxon>Pteriomorphia</taxon>
        <taxon>Pectinida</taxon>
        <taxon>Pectinoidea</taxon>
        <taxon>Pectinidae</taxon>
        <taxon>Mizuhopecten</taxon>
    </lineage>
</organism>
<comment type="caution">
    <text evidence="2">The sequence shown here is derived from an EMBL/GenBank/DDBJ whole genome shotgun (WGS) entry which is preliminary data.</text>
</comment>
<dbReference type="EMBL" id="NEDP02000462">
    <property type="protein sequence ID" value="OWF55821.1"/>
    <property type="molecule type" value="Genomic_DNA"/>
</dbReference>
<dbReference type="PANTHER" id="PTHR31366">
    <property type="entry name" value="UPF0739 PROTEIN C1ORF74"/>
    <property type="match status" value="1"/>
</dbReference>
<reference evidence="2 3" key="1">
    <citation type="journal article" date="2017" name="Nat. Ecol. Evol.">
        <title>Scallop genome provides insights into evolution of bilaterian karyotype and development.</title>
        <authorList>
            <person name="Wang S."/>
            <person name="Zhang J."/>
            <person name="Jiao W."/>
            <person name="Li J."/>
            <person name="Xun X."/>
            <person name="Sun Y."/>
            <person name="Guo X."/>
            <person name="Huan P."/>
            <person name="Dong B."/>
            <person name="Zhang L."/>
            <person name="Hu X."/>
            <person name="Sun X."/>
            <person name="Wang J."/>
            <person name="Zhao C."/>
            <person name="Wang Y."/>
            <person name="Wang D."/>
            <person name="Huang X."/>
            <person name="Wang R."/>
            <person name="Lv J."/>
            <person name="Li Y."/>
            <person name="Zhang Z."/>
            <person name="Liu B."/>
            <person name="Lu W."/>
            <person name="Hui Y."/>
            <person name="Liang J."/>
            <person name="Zhou Z."/>
            <person name="Hou R."/>
            <person name="Li X."/>
            <person name="Liu Y."/>
            <person name="Li H."/>
            <person name="Ning X."/>
            <person name="Lin Y."/>
            <person name="Zhao L."/>
            <person name="Xing Q."/>
            <person name="Dou J."/>
            <person name="Li Y."/>
            <person name="Mao J."/>
            <person name="Guo H."/>
            <person name="Dou H."/>
            <person name="Li T."/>
            <person name="Mu C."/>
            <person name="Jiang W."/>
            <person name="Fu Q."/>
            <person name="Fu X."/>
            <person name="Miao Y."/>
            <person name="Liu J."/>
            <person name="Yu Q."/>
            <person name="Li R."/>
            <person name="Liao H."/>
            <person name="Li X."/>
            <person name="Kong Y."/>
            <person name="Jiang Z."/>
            <person name="Chourrout D."/>
            <person name="Li R."/>
            <person name="Bao Z."/>
        </authorList>
    </citation>
    <scope>NUCLEOTIDE SEQUENCE [LARGE SCALE GENOMIC DNA]</scope>
    <source>
        <strain evidence="2 3">PY_sf001</strain>
    </source>
</reference>
<dbReference type="Pfam" id="PF14953">
    <property type="entry name" value="DUF4504"/>
    <property type="match status" value="1"/>
</dbReference>
<dbReference type="OrthoDB" id="10056365at2759"/>
<accession>A0A210R4K8</accession>
<dbReference type="PANTHER" id="PTHR31366:SF2">
    <property type="entry name" value="UPF0739 PROTEIN C1ORF74"/>
    <property type="match status" value="1"/>
</dbReference>
<name>A0A210R4K8_MIZYE</name>
<dbReference type="AlphaFoldDB" id="A0A210R4K8"/>
<protein>
    <submittedName>
        <fullName evidence="2">UPF0739 protein C1orf74-like</fullName>
    </submittedName>
</protein>
<dbReference type="Proteomes" id="UP000242188">
    <property type="component" value="Unassembled WGS sequence"/>
</dbReference>
<evidence type="ECO:0000313" key="2">
    <source>
        <dbReference type="EMBL" id="OWF55821.1"/>
    </source>
</evidence>
<evidence type="ECO:0000256" key="1">
    <source>
        <dbReference type="ARBA" id="ARBA00007065"/>
    </source>
</evidence>
<evidence type="ECO:0000313" key="3">
    <source>
        <dbReference type="Proteomes" id="UP000242188"/>
    </source>
</evidence>
<proteinExistence type="inferred from homology"/>
<dbReference type="InterPro" id="IPR027850">
    <property type="entry name" value="DUF4504"/>
</dbReference>
<gene>
    <name evidence="2" type="ORF">KP79_PYT10863</name>
</gene>
<sequence>MARHHTIKCDLILELSPLSYTRSVESYQQHSRYIKGQRPESLPVSMASAITPGIDLPTDIRQFVGTYMGKKIKQNARELFTNIRLVDLHVKPSYLLDFGVEGIEKLVSLIEEMKTRRYITNILNILQLGMDVIIMCPTIIKTMQCPSTEWESKFTIVDVSKRRGAPEVMCKCVHVFGQLKQVISTIDPDFEHIRLVIVDCKTANLTTIFGLLLGYPVVYWFENEDGLMANCLDMEPLVNFKVMGQGQKNESEHCVYSFSIPQRVFANLQDKVTEWFKVIYDNSEWTRVFCDLTLTHTTVQLNTVAL</sequence>
<dbReference type="STRING" id="6573.A0A210R4K8"/>
<keyword evidence="3" id="KW-1185">Reference proteome</keyword>